<evidence type="ECO:0000313" key="2">
    <source>
        <dbReference type="Proteomes" id="UP000290092"/>
    </source>
</evidence>
<gene>
    <name evidence="1" type="ORF">CP985_08910</name>
</gene>
<name>A0AAX2AGT5_9BACT</name>
<dbReference type="RefSeq" id="WP_114842202.1">
    <property type="nucleotide sequence ID" value="NZ_CP031219.1"/>
</dbReference>
<evidence type="ECO:0000313" key="1">
    <source>
        <dbReference type="EMBL" id="RXK15360.1"/>
    </source>
</evidence>
<comment type="caution">
    <text evidence="1">The sequence shown here is derived from an EMBL/GenBank/DDBJ whole genome shotgun (WGS) entry which is preliminary data.</text>
</comment>
<dbReference type="EMBL" id="NXID01000030">
    <property type="protein sequence ID" value="RXK15360.1"/>
    <property type="molecule type" value="Genomic_DNA"/>
</dbReference>
<organism evidence="1 2">
    <name type="scientific">Malaciobacter mytili LMG 24559</name>
    <dbReference type="NCBI Taxonomy" id="1032238"/>
    <lineage>
        <taxon>Bacteria</taxon>
        <taxon>Pseudomonadati</taxon>
        <taxon>Campylobacterota</taxon>
        <taxon>Epsilonproteobacteria</taxon>
        <taxon>Campylobacterales</taxon>
        <taxon>Arcobacteraceae</taxon>
        <taxon>Malaciobacter</taxon>
    </lineage>
</organism>
<keyword evidence="2" id="KW-1185">Reference proteome</keyword>
<reference evidence="1 2" key="1">
    <citation type="submission" date="2017-09" db="EMBL/GenBank/DDBJ databases">
        <title>Genomics of the genus Arcobacter.</title>
        <authorList>
            <person name="Perez-Cataluna A."/>
            <person name="Figueras M.J."/>
            <person name="Salas-Masso N."/>
        </authorList>
    </citation>
    <scope>NUCLEOTIDE SEQUENCE [LARGE SCALE GENOMIC DNA]</scope>
    <source>
        <strain evidence="1 2">CECT 7386</strain>
    </source>
</reference>
<sequence>MFSWIFKKKKRKIKRERVFVCKHCKHTCENCDARFCYACYSNIGNPCPNCGKSNLQEKENS</sequence>
<dbReference type="KEGG" id="amyt:AMYT_1789"/>
<accession>A0AAX2AGT5</accession>
<protein>
    <submittedName>
        <fullName evidence="1">Uncharacterized protein</fullName>
    </submittedName>
</protein>
<dbReference type="Proteomes" id="UP000290092">
    <property type="component" value="Unassembled WGS sequence"/>
</dbReference>
<proteinExistence type="predicted"/>
<dbReference type="AlphaFoldDB" id="A0AAX2AGT5"/>